<evidence type="ECO:0000313" key="4">
    <source>
        <dbReference type="Proteomes" id="UP000604046"/>
    </source>
</evidence>
<feature type="region of interest" description="Disordered" evidence="2">
    <location>
        <begin position="111"/>
        <end position="140"/>
    </location>
</feature>
<organism evidence="3 4">
    <name type="scientific">Symbiodinium natans</name>
    <dbReference type="NCBI Taxonomy" id="878477"/>
    <lineage>
        <taxon>Eukaryota</taxon>
        <taxon>Sar</taxon>
        <taxon>Alveolata</taxon>
        <taxon>Dinophyceae</taxon>
        <taxon>Suessiales</taxon>
        <taxon>Symbiodiniaceae</taxon>
        <taxon>Symbiodinium</taxon>
    </lineage>
</organism>
<keyword evidence="4" id="KW-1185">Reference proteome</keyword>
<feature type="region of interest" description="Disordered" evidence="2">
    <location>
        <begin position="60"/>
        <end position="83"/>
    </location>
</feature>
<accession>A0A812LVF7</accession>
<evidence type="ECO:0000256" key="2">
    <source>
        <dbReference type="SAM" id="MobiDB-lite"/>
    </source>
</evidence>
<evidence type="ECO:0000256" key="1">
    <source>
        <dbReference type="SAM" id="Coils"/>
    </source>
</evidence>
<evidence type="ECO:0000313" key="3">
    <source>
        <dbReference type="EMBL" id="CAE7252988.1"/>
    </source>
</evidence>
<gene>
    <name evidence="3" type="ORF">SNAT2548_LOCUS12680</name>
</gene>
<sequence>MAGRLLPIASTGHITCNVISQRALERTISREVALMTEQACRDPAEVERQKELVPPWMKEAGDVEIPSPRPAPRTPLPPAPGNSRWVQHVMARREAYEAALGPKVDYPKPLIKLRSRTPTPSSAKYSSANSEENHEATDAEQRQLARLLHSLKDRLKREKDLVQSAEAKLARHSRRRTGTPLDVPASVLSKRFDELGANSKATSMARAKSCGWYPSQAAGFAPSDLAARQPAKPPKRTDRLLACPYAITDSAMN</sequence>
<reference evidence="3" key="1">
    <citation type="submission" date="2021-02" db="EMBL/GenBank/DDBJ databases">
        <authorList>
            <person name="Dougan E. K."/>
            <person name="Rhodes N."/>
            <person name="Thang M."/>
            <person name="Chan C."/>
        </authorList>
    </citation>
    <scope>NUCLEOTIDE SEQUENCE</scope>
</reference>
<name>A0A812LVF7_9DINO</name>
<dbReference type="AlphaFoldDB" id="A0A812LVF7"/>
<feature type="coiled-coil region" evidence="1">
    <location>
        <begin position="148"/>
        <end position="175"/>
    </location>
</feature>
<feature type="compositionally biased region" description="Pro residues" evidence="2">
    <location>
        <begin position="67"/>
        <end position="80"/>
    </location>
</feature>
<dbReference type="Proteomes" id="UP000604046">
    <property type="component" value="Unassembled WGS sequence"/>
</dbReference>
<comment type="caution">
    <text evidence="3">The sequence shown here is derived from an EMBL/GenBank/DDBJ whole genome shotgun (WGS) entry which is preliminary data.</text>
</comment>
<dbReference type="OrthoDB" id="428583at2759"/>
<proteinExistence type="predicted"/>
<feature type="compositionally biased region" description="Basic and acidic residues" evidence="2">
    <location>
        <begin position="131"/>
        <end position="140"/>
    </location>
</feature>
<keyword evidence="1" id="KW-0175">Coiled coil</keyword>
<dbReference type="EMBL" id="CAJNDS010001236">
    <property type="protein sequence ID" value="CAE7252988.1"/>
    <property type="molecule type" value="Genomic_DNA"/>
</dbReference>
<protein>
    <submittedName>
        <fullName evidence="3">Uncharacterized protein</fullName>
    </submittedName>
</protein>
<feature type="compositionally biased region" description="Polar residues" evidence="2">
    <location>
        <begin position="116"/>
        <end position="130"/>
    </location>
</feature>